<dbReference type="Proteomes" id="UP000292927">
    <property type="component" value="Unassembled WGS sequence"/>
</dbReference>
<feature type="active site" description="Charge relay system" evidence="3">
    <location>
        <position position="271"/>
    </location>
</feature>
<dbReference type="GO" id="GO:0004180">
    <property type="term" value="F:carboxypeptidase activity"/>
    <property type="evidence" value="ECO:0007669"/>
    <property type="project" value="UniProtKB-KW"/>
</dbReference>
<dbReference type="RefSeq" id="WP_130435710.1">
    <property type="nucleotide sequence ID" value="NZ_SGXF01000005.1"/>
</dbReference>
<dbReference type="InterPro" id="IPR003507">
    <property type="entry name" value="S66_fam"/>
</dbReference>
<feature type="domain" description="LD-carboxypeptidase C-terminal" evidence="5">
    <location>
        <begin position="173"/>
        <end position="286"/>
    </location>
</feature>
<organism evidence="6 7">
    <name type="scientific">Cuneatibacter caecimuris</name>
    <dbReference type="NCBI Taxonomy" id="1796618"/>
    <lineage>
        <taxon>Bacteria</taxon>
        <taxon>Bacillati</taxon>
        <taxon>Bacillota</taxon>
        <taxon>Clostridia</taxon>
        <taxon>Lachnospirales</taxon>
        <taxon>Lachnospiraceae</taxon>
        <taxon>Cuneatibacter</taxon>
    </lineage>
</organism>
<dbReference type="PANTHER" id="PTHR30237:SF5">
    <property type="entry name" value="CARBOXYPEPTIDASE VC_A0337-RELATED"/>
    <property type="match status" value="1"/>
</dbReference>
<dbReference type="Gene3D" id="3.40.50.10740">
    <property type="entry name" value="Class I glutamine amidotransferase-like"/>
    <property type="match status" value="1"/>
</dbReference>
<dbReference type="Pfam" id="PF17676">
    <property type="entry name" value="Peptidase_S66C"/>
    <property type="match status" value="1"/>
</dbReference>
<evidence type="ECO:0000259" key="4">
    <source>
        <dbReference type="Pfam" id="PF02016"/>
    </source>
</evidence>
<protein>
    <submittedName>
        <fullName evidence="6">Muramoyltetrapeptide carboxypeptidase</fullName>
    </submittedName>
</protein>
<keyword evidence="6" id="KW-0121">Carboxypeptidase</keyword>
<dbReference type="Pfam" id="PF02016">
    <property type="entry name" value="Peptidase_S66"/>
    <property type="match status" value="1"/>
</dbReference>
<keyword evidence="7" id="KW-1185">Reference proteome</keyword>
<dbReference type="InterPro" id="IPR027478">
    <property type="entry name" value="LdcA_N"/>
</dbReference>
<comment type="similarity">
    <text evidence="1">Belongs to the peptidase S66 family.</text>
</comment>
<evidence type="ECO:0000313" key="7">
    <source>
        <dbReference type="Proteomes" id="UP000292927"/>
    </source>
</evidence>
<feature type="active site" description="Charge relay system" evidence="3">
    <location>
        <position position="205"/>
    </location>
</feature>
<dbReference type="OrthoDB" id="9807329at2"/>
<evidence type="ECO:0000256" key="3">
    <source>
        <dbReference type="PIRSR" id="PIRSR028757-1"/>
    </source>
</evidence>
<dbReference type="Gene3D" id="3.50.30.60">
    <property type="entry name" value="LD-carboxypeptidase A C-terminal domain-like"/>
    <property type="match status" value="1"/>
</dbReference>
<reference evidence="6 7" key="1">
    <citation type="submission" date="2019-02" db="EMBL/GenBank/DDBJ databases">
        <title>Genomic Encyclopedia of Type Strains, Phase IV (KMG-IV): sequencing the most valuable type-strain genomes for metagenomic binning, comparative biology and taxonomic classification.</title>
        <authorList>
            <person name="Goeker M."/>
        </authorList>
    </citation>
    <scope>NUCLEOTIDE SEQUENCE [LARGE SCALE GENOMIC DNA]</scope>
    <source>
        <strain evidence="6 7">DSM 29486</strain>
    </source>
</reference>
<dbReference type="InterPro" id="IPR040449">
    <property type="entry name" value="Peptidase_S66_N"/>
</dbReference>
<name>A0A4Q7P2R2_9FIRM</name>
<comment type="caution">
    <text evidence="6">The sequence shown here is derived from an EMBL/GenBank/DDBJ whole genome shotgun (WGS) entry which is preliminary data.</text>
</comment>
<evidence type="ECO:0000313" key="6">
    <source>
        <dbReference type="EMBL" id="RZS94075.1"/>
    </source>
</evidence>
<dbReference type="InterPro" id="IPR040921">
    <property type="entry name" value="Peptidase_S66C"/>
</dbReference>
<dbReference type="InterPro" id="IPR027461">
    <property type="entry name" value="Carboxypeptidase_A_C_sf"/>
</dbReference>
<dbReference type="InterPro" id="IPR029062">
    <property type="entry name" value="Class_I_gatase-like"/>
</dbReference>
<dbReference type="SUPFAM" id="SSF52317">
    <property type="entry name" value="Class I glutamine amidotransferase-like"/>
    <property type="match status" value="1"/>
</dbReference>
<keyword evidence="2" id="KW-0378">Hydrolase</keyword>
<dbReference type="PIRSF" id="PIRSF028757">
    <property type="entry name" value="LD-carboxypeptidase"/>
    <property type="match status" value="1"/>
</dbReference>
<evidence type="ECO:0000259" key="5">
    <source>
        <dbReference type="Pfam" id="PF17676"/>
    </source>
</evidence>
<dbReference type="EMBL" id="SGXF01000005">
    <property type="protein sequence ID" value="RZS94075.1"/>
    <property type="molecule type" value="Genomic_DNA"/>
</dbReference>
<dbReference type="AlphaFoldDB" id="A0A4Q7P2R2"/>
<sequence>MQADRLNKDGAIGIICTSHVADMERYGIITATMERLGYKVVLGRNIQKNTFGYAASAEERASDLNAMVADKSVQMVLFGGGESAVEILPYIDYENIRRYPKLFSSYSDGTSILNAIYAQTGLLTYYGCGPGEFADLRYYDYTQFISHFIEGCEARHFARDSRWKILCAGSCDGILIGGYAPIVGLMLSNKYFNYDGNQKYILFLEDHEKFSCVGAVSTYLAFIEQSEFINNVAGLIFGHYSPNPPDALLYCLERFGRVNNIPVVYTDDFGHGVKHGILPIGAEAHLDSENQSLIYRGFS</sequence>
<gene>
    <name evidence="6" type="ORF">EV209_2441</name>
</gene>
<feature type="active site" description="Nucleophile" evidence="3">
    <location>
        <position position="107"/>
    </location>
</feature>
<proteinExistence type="inferred from homology"/>
<dbReference type="CDD" id="cd07025">
    <property type="entry name" value="Peptidase_S66"/>
    <property type="match status" value="1"/>
</dbReference>
<keyword evidence="6" id="KW-0645">Protease</keyword>
<evidence type="ECO:0000256" key="1">
    <source>
        <dbReference type="ARBA" id="ARBA00010233"/>
    </source>
</evidence>
<feature type="domain" description="LD-carboxypeptidase N-terminal" evidence="4">
    <location>
        <begin position="12"/>
        <end position="127"/>
    </location>
</feature>
<dbReference type="PANTHER" id="PTHR30237">
    <property type="entry name" value="MURAMOYLTETRAPEPTIDE CARBOXYPEPTIDASE"/>
    <property type="match status" value="1"/>
</dbReference>
<evidence type="ECO:0000256" key="2">
    <source>
        <dbReference type="ARBA" id="ARBA00022801"/>
    </source>
</evidence>
<dbReference type="SUPFAM" id="SSF141986">
    <property type="entry name" value="LD-carboxypeptidase A C-terminal domain-like"/>
    <property type="match status" value="1"/>
</dbReference>
<accession>A0A4Q7P2R2</accession>